<dbReference type="SUPFAM" id="SSF48726">
    <property type="entry name" value="Immunoglobulin"/>
    <property type="match status" value="1"/>
</dbReference>
<feature type="non-terminal residue" evidence="2">
    <location>
        <position position="1"/>
    </location>
</feature>
<dbReference type="AlphaFoldDB" id="A0AA41SVJ9"/>
<proteinExistence type="predicted"/>
<dbReference type="InterPro" id="IPR013783">
    <property type="entry name" value="Ig-like_fold"/>
</dbReference>
<protein>
    <submittedName>
        <fullName evidence="2">Ig kappa chain V-III region VG</fullName>
    </submittedName>
</protein>
<dbReference type="InterPro" id="IPR036179">
    <property type="entry name" value="Ig-like_dom_sf"/>
</dbReference>
<dbReference type="EMBL" id="JAATJV010226687">
    <property type="protein sequence ID" value="MBZ3874351.1"/>
    <property type="molecule type" value="Genomic_DNA"/>
</dbReference>
<feature type="domain" description="Immunoglobulin V-set" evidence="1">
    <location>
        <begin position="2"/>
        <end position="53"/>
    </location>
</feature>
<dbReference type="Gene3D" id="2.60.40.10">
    <property type="entry name" value="Immunoglobulins"/>
    <property type="match status" value="1"/>
</dbReference>
<comment type="caution">
    <text evidence="2">The sequence shown here is derived from an EMBL/GenBank/DDBJ whole genome shotgun (WGS) entry which is preliminary data.</text>
</comment>
<dbReference type="Pfam" id="PF07686">
    <property type="entry name" value="V-set"/>
    <property type="match status" value="1"/>
</dbReference>
<dbReference type="Proteomes" id="UP001166674">
    <property type="component" value="Unassembled WGS sequence"/>
</dbReference>
<dbReference type="InterPro" id="IPR013106">
    <property type="entry name" value="Ig_V-set"/>
</dbReference>
<evidence type="ECO:0000259" key="1">
    <source>
        <dbReference type="Pfam" id="PF07686"/>
    </source>
</evidence>
<evidence type="ECO:0000313" key="3">
    <source>
        <dbReference type="Proteomes" id="UP001166674"/>
    </source>
</evidence>
<accession>A0AA41SVJ9</accession>
<sequence length="92" mass="9776">YQKPGKAPRLLIYNAPTRTSGVQVSFSGSGSGTAFSLSISSLEPEDTAVYHCHQYGNWCPMVIQHVTKPPENTGVILLIPAAFSIGSCYGAC</sequence>
<gene>
    <name evidence="2" type="ORF">SUZIE_127510</name>
</gene>
<keyword evidence="3" id="KW-1185">Reference proteome</keyword>
<reference evidence="2" key="1">
    <citation type="submission" date="2020-03" db="EMBL/GenBank/DDBJ databases">
        <title>Studies in the Genomics of Life Span.</title>
        <authorList>
            <person name="Glass D."/>
        </authorList>
    </citation>
    <scope>NUCLEOTIDE SEQUENCE</scope>
    <source>
        <strain evidence="2">SUZIE</strain>
        <tissue evidence="2">Muscle</tissue>
    </source>
</reference>
<dbReference type="InterPro" id="IPR050150">
    <property type="entry name" value="IgV_Light_Chain"/>
</dbReference>
<evidence type="ECO:0000313" key="2">
    <source>
        <dbReference type="EMBL" id="MBZ3874351.1"/>
    </source>
</evidence>
<dbReference type="PANTHER" id="PTHR23267">
    <property type="entry name" value="IMMUNOGLOBULIN LIGHT CHAIN"/>
    <property type="match status" value="1"/>
</dbReference>
<organism evidence="2 3">
    <name type="scientific">Sciurus carolinensis</name>
    <name type="common">Eastern gray squirrel</name>
    <dbReference type="NCBI Taxonomy" id="30640"/>
    <lineage>
        <taxon>Eukaryota</taxon>
        <taxon>Metazoa</taxon>
        <taxon>Chordata</taxon>
        <taxon>Craniata</taxon>
        <taxon>Vertebrata</taxon>
        <taxon>Euteleostomi</taxon>
        <taxon>Mammalia</taxon>
        <taxon>Eutheria</taxon>
        <taxon>Euarchontoglires</taxon>
        <taxon>Glires</taxon>
        <taxon>Rodentia</taxon>
        <taxon>Sciuromorpha</taxon>
        <taxon>Sciuridae</taxon>
        <taxon>Sciurinae</taxon>
        <taxon>Sciurini</taxon>
        <taxon>Sciurus</taxon>
    </lineage>
</organism>
<name>A0AA41SVJ9_SCICA</name>